<comment type="cofactor">
    <cofactor evidence="2">
        <name>Zn(2+)</name>
        <dbReference type="ChEBI" id="CHEBI:29105"/>
    </cofactor>
</comment>
<dbReference type="PANTHER" id="PTHR42904">
    <property type="entry name" value="NUDIX HYDROLASE, NUDC SUBFAMILY"/>
    <property type="match status" value="1"/>
</dbReference>
<dbReference type="GO" id="GO:0006742">
    <property type="term" value="P:NADP+ catabolic process"/>
    <property type="evidence" value="ECO:0007669"/>
    <property type="project" value="TreeGrafter"/>
</dbReference>
<dbReference type="EMBL" id="JAERWK010000010">
    <property type="protein sequence ID" value="MBM9467310.1"/>
    <property type="molecule type" value="Genomic_DNA"/>
</dbReference>
<dbReference type="Proteomes" id="UP000663792">
    <property type="component" value="Unassembled WGS sequence"/>
</dbReference>
<reference evidence="12" key="1">
    <citation type="submission" date="2021-01" db="EMBL/GenBank/DDBJ databases">
        <title>YIM 132084 draft genome.</title>
        <authorList>
            <person name="An D."/>
        </authorList>
    </citation>
    <scope>NUCLEOTIDE SEQUENCE</scope>
    <source>
        <strain evidence="12">YIM 132084</strain>
    </source>
</reference>
<proteinExistence type="inferred from homology"/>
<evidence type="ECO:0000259" key="11">
    <source>
        <dbReference type="PROSITE" id="PS51462"/>
    </source>
</evidence>
<evidence type="ECO:0000256" key="2">
    <source>
        <dbReference type="ARBA" id="ARBA00001947"/>
    </source>
</evidence>
<accession>A0A938Y7L7</accession>
<organism evidence="12 13">
    <name type="scientific">Nakamurella leprariae</name>
    <dbReference type="NCBI Taxonomy" id="2803911"/>
    <lineage>
        <taxon>Bacteria</taxon>
        <taxon>Bacillati</taxon>
        <taxon>Actinomycetota</taxon>
        <taxon>Actinomycetes</taxon>
        <taxon>Nakamurellales</taxon>
        <taxon>Nakamurellaceae</taxon>
        <taxon>Nakamurella</taxon>
    </lineage>
</organism>
<dbReference type="Gene3D" id="3.90.79.10">
    <property type="entry name" value="Nucleoside Triphosphate Pyrophosphohydrolase"/>
    <property type="match status" value="1"/>
</dbReference>
<evidence type="ECO:0000256" key="6">
    <source>
        <dbReference type="ARBA" id="ARBA00022801"/>
    </source>
</evidence>
<evidence type="ECO:0000256" key="8">
    <source>
        <dbReference type="ARBA" id="ARBA00023027"/>
    </source>
</evidence>
<evidence type="ECO:0000256" key="1">
    <source>
        <dbReference type="ARBA" id="ARBA00001946"/>
    </source>
</evidence>
<dbReference type="GO" id="GO:0046872">
    <property type="term" value="F:metal ion binding"/>
    <property type="evidence" value="ECO:0007669"/>
    <property type="project" value="UniProtKB-KW"/>
</dbReference>
<dbReference type="Pfam" id="PF09297">
    <property type="entry name" value="Zn_ribbon_NUD"/>
    <property type="match status" value="1"/>
</dbReference>
<evidence type="ECO:0000256" key="4">
    <source>
        <dbReference type="ARBA" id="ARBA00012381"/>
    </source>
</evidence>
<comment type="catalytic activity">
    <reaction evidence="9">
        <text>a 5'-end NAD(+)-phospho-ribonucleoside in mRNA + H2O = a 5'-end phospho-adenosine-phospho-ribonucleoside in mRNA + beta-nicotinamide D-ribonucleotide + 2 H(+)</text>
        <dbReference type="Rhea" id="RHEA:60876"/>
        <dbReference type="Rhea" id="RHEA-COMP:15698"/>
        <dbReference type="Rhea" id="RHEA-COMP:15719"/>
        <dbReference type="ChEBI" id="CHEBI:14649"/>
        <dbReference type="ChEBI" id="CHEBI:15377"/>
        <dbReference type="ChEBI" id="CHEBI:15378"/>
        <dbReference type="ChEBI" id="CHEBI:144029"/>
        <dbReference type="ChEBI" id="CHEBI:144051"/>
    </reaction>
    <physiologicalReaction direction="left-to-right" evidence="9">
        <dbReference type="Rhea" id="RHEA:60877"/>
    </physiologicalReaction>
</comment>
<dbReference type="Pfam" id="PF00293">
    <property type="entry name" value="NUDIX"/>
    <property type="match status" value="1"/>
</dbReference>
<dbReference type="InterPro" id="IPR049734">
    <property type="entry name" value="NudC-like_C"/>
</dbReference>
<dbReference type="RefSeq" id="WP_205260262.1">
    <property type="nucleotide sequence ID" value="NZ_JAERWK010000010.1"/>
</dbReference>
<dbReference type="GO" id="GO:0035529">
    <property type="term" value="F:NADH pyrophosphatase activity"/>
    <property type="evidence" value="ECO:0007669"/>
    <property type="project" value="TreeGrafter"/>
</dbReference>
<dbReference type="EC" id="3.6.1.22" evidence="4"/>
<dbReference type="SUPFAM" id="SSF55811">
    <property type="entry name" value="Nudix"/>
    <property type="match status" value="1"/>
</dbReference>
<dbReference type="InterPro" id="IPR015797">
    <property type="entry name" value="NUDIX_hydrolase-like_dom_sf"/>
</dbReference>
<feature type="domain" description="Nudix hydrolase" evidence="11">
    <location>
        <begin position="199"/>
        <end position="324"/>
    </location>
</feature>
<dbReference type="AlphaFoldDB" id="A0A938Y7L7"/>
<dbReference type="InterPro" id="IPR050241">
    <property type="entry name" value="NAD-cap_RNA_hydrolase_NudC"/>
</dbReference>
<dbReference type="InterPro" id="IPR020084">
    <property type="entry name" value="NUDIX_hydrolase_CS"/>
</dbReference>
<evidence type="ECO:0000256" key="9">
    <source>
        <dbReference type="ARBA" id="ARBA00023679"/>
    </source>
</evidence>
<keyword evidence="5" id="KW-0479">Metal-binding</keyword>
<dbReference type="InterPro" id="IPR015375">
    <property type="entry name" value="NADH_PPase-like_N"/>
</dbReference>
<evidence type="ECO:0000313" key="12">
    <source>
        <dbReference type="EMBL" id="MBM9467310.1"/>
    </source>
</evidence>
<dbReference type="GO" id="GO:0019677">
    <property type="term" value="P:NAD+ catabolic process"/>
    <property type="evidence" value="ECO:0007669"/>
    <property type="project" value="TreeGrafter"/>
</dbReference>
<keyword evidence="7" id="KW-0460">Magnesium</keyword>
<dbReference type="PROSITE" id="PS00893">
    <property type="entry name" value="NUDIX_BOX"/>
    <property type="match status" value="1"/>
</dbReference>
<dbReference type="CDD" id="cd03429">
    <property type="entry name" value="NUDIX_NADH_pyrophosphatase_Nudt13"/>
    <property type="match status" value="1"/>
</dbReference>
<dbReference type="PROSITE" id="PS51462">
    <property type="entry name" value="NUDIX"/>
    <property type="match status" value="1"/>
</dbReference>
<feature type="region of interest" description="Disordered" evidence="10">
    <location>
        <begin position="1"/>
        <end position="33"/>
    </location>
</feature>
<comment type="cofactor">
    <cofactor evidence="1">
        <name>Mg(2+)</name>
        <dbReference type="ChEBI" id="CHEBI:18420"/>
    </cofactor>
</comment>
<evidence type="ECO:0000313" key="13">
    <source>
        <dbReference type="Proteomes" id="UP000663792"/>
    </source>
</evidence>
<protein>
    <recommendedName>
        <fullName evidence="4">NAD(+) diphosphatase</fullName>
        <ecNumber evidence="4">3.6.1.22</ecNumber>
    </recommendedName>
</protein>
<gene>
    <name evidence="12" type="primary">nudC</name>
    <name evidence="12" type="ORF">JL106_08465</name>
</gene>
<dbReference type="NCBIfam" id="NF001299">
    <property type="entry name" value="PRK00241.1"/>
    <property type="match status" value="1"/>
</dbReference>
<comment type="caution">
    <text evidence="12">The sequence shown here is derived from an EMBL/GenBank/DDBJ whole genome shotgun (WGS) entry which is preliminary data.</text>
</comment>
<sequence length="349" mass="37403">MTIPSTGSAPTTPTLHPAPSAVPAPTPAGWFPVERPTLARGEIDRSEDLRAPERMRAGWPTARVITVDPMGRVEYDATGSRPRLVTVPTDRFGAEPPADAILLGAVGGVDHWAVPVPAPEQSGAPDGVLVPGETSGVTRMHLLQIGALLSDDDAGLLATATALLNWHQRGAFCPRCGTPSTASPAGWARVCEQGHEEFPRTDPAVIVLVHDGADRMVLARQPIWPPGWVSVLAGFVEAGESLEMTVAREIKEEVGLDVDQITYLTSQPWPAPRSLMLGFAARADPDQPLHPREGEIEQAHWVTREEVRRMLGEEAMDMTAQPAGSTQRKMLPGAVSIARKLIEGWAALD</sequence>
<dbReference type="InterPro" id="IPR000086">
    <property type="entry name" value="NUDIX_hydrolase_dom"/>
</dbReference>
<name>A0A938Y7L7_9ACTN</name>
<keyword evidence="13" id="KW-1185">Reference proteome</keyword>
<comment type="similarity">
    <text evidence="3">Belongs to the Nudix hydrolase family. NudC subfamily.</text>
</comment>
<dbReference type="GO" id="GO:0005829">
    <property type="term" value="C:cytosol"/>
    <property type="evidence" value="ECO:0007669"/>
    <property type="project" value="TreeGrafter"/>
</dbReference>
<dbReference type="PANTHER" id="PTHR42904:SF6">
    <property type="entry name" value="NAD-CAPPED RNA HYDROLASE NUDT12"/>
    <property type="match status" value="1"/>
</dbReference>
<dbReference type="Gene3D" id="3.90.79.20">
    <property type="match status" value="1"/>
</dbReference>
<dbReference type="Pfam" id="PF09296">
    <property type="entry name" value="NUDIX-like"/>
    <property type="match status" value="1"/>
</dbReference>
<evidence type="ECO:0000256" key="5">
    <source>
        <dbReference type="ARBA" id="ARBA00022723"/>
    </source>
</evidence>
<feature type="compositionally biased region" description="Polar residues" evidence="10">
    <location>
        <begin position="1"/>
        <end position="14"/>
    </location>
</feature>
<keyword evidence="8" id="KW-0520">NAD</keyword>
<evidence type="ECO:0000256" key="10">
    <source>
        <dbReference type="SAM" id="MobiDB-lite"/>
    </source>
</evidence>
<evidence type="ECO:0000256" key="7">
    <source>
        <dbReference type="ARBA" id="ARBA00022842"/>
    </source>
</evidence>
<dbReference type="InterPro" id="IPR015376">
    <property type="entry name" value="Znr_NADH_PPase"/>
</dbReference>
<keyword evidence="6 12" id="KW-0378">Hydrolase</keyword>
<evidence type="ECO:0000256" key="3">
    <source>
        <dbReference type="ARBA" id="ARBA00009595"/>
    </source>
</evidence>